<keyword evidence="6 7" id="KW-0472">Membrane</keyword>
<accession>A0AB39BPT4</accession>
<evidence type="ECO:0000256" key="3">
    <source>
        <dbReference type="ARBA" id="ARBA00022692"/>
    </source>
</evidence>
<protein>
    <submittedName>
        <fullName evidence="9">Phosphatase PAP2 family protein</fullName>
    </submittedName>
</protein>
<organism evidence="9">
    <name type="scientific">Alkalihalophilus sp. As8PL</name>
    <dbReference type="NCBI Taxonomy" id="3237103"/>
    <lineage>
        <taxon>Bacteria</taxon>
        <taxon>Bacillati</taxon>
        <taxon>Bacillota</taxon>
        <taxon>Bacilli</taxon>
        <taxon>Bacillales</taxon>
        <taxon>Bacillaceae</taxon>
        <taxon>Alkalihalophilus</taxon>
    </lineage>
</organism>
<dbReference type="PANTHER" id="PTHR14969:SF62">
    <property type="entry name" value="DECAPRENYLPHOSPHORYL-5-PHOSPHORIBOSE PHOSPHATASE RV3807C-RELATED"/>
    <property type="match status" value="1"/>
</dbReference>
<evidence type="ECO:0000256" key="5">
    <source>
        <dbReference type="ARBA" id="ARBA00022989"/>
    </source>
</evidence>
<reference evidence="9" key="1">
    <citation type="submission" date="2024-07" db="EMBL/GenBank/DDBJ databases">
        <title>Identification and characteristics of an arsenic-resistant bacterial isolate, which belongs to a novel species.</title>
        <authorList>
            <person name="Juszczyk A."/>
            <person name="Kowalczyk A."/>
            <person name="Was K."/>
            <person name="Kosowicz W."/>
            <person name="Budzyn A."/>
            <person name="Latowski D."/>
        </authorList>
    </citation>
    <scope>NUCLEOTIDE SEQUENCE</scope>
    <source>
        <strain evidence="9">As8PL</strain>
    </source>
</reference>
<proteinExistence type="predicted"/>
<dbReference type="EMBL" id="CP162551">
    <property type="protein sequence ID" value="XDI35980.1"/>
    <property type="molecule type" value="Genomic_DNA"/>
</dbReference>
<dbReference type="SMART" id="SM00014">
    <property type="entry name" value="acidPPc"/>
    <property type="match status" value="1"/>
</dbReference>
<keyword evidence="5 7" id="KW-1133">Transmembrane helix</keyword>
<dbReference type="GO" id="GO:0016787">
    <property type="term" value="F:hydrolase activity"/>
    <property type="evidence" value="ECO:0007669"/>
    <property type="project" value="UniProtKB-KW"/>
</dbReference>
<comment type="subcellular location">
    <subcellularLocation>
        <location evidence="1">Cell membrane</location>
        <topology evidence="1">Multi-pass membrane protein</topology>
    </subcellularLocation>
</comment>
<dbReference type="RefSeq" id="WP_368503491.1">
    <property type="nucleotide sequence ID" value="NZ_CP162551.1"/>
</dbReference>
<dbReference type="CDD" id="cd01610">
    <property type="entry name" value="PAP2_like"/>
    <property type="match status" value="1"/>
</dbReference>
<evidence type="ECO:0000256" key="4">
    <source>
        <dbReference type="ARBA" id="ARBA00022801"/>
    </source>
</evidence>
<keyword evidence="2" id="KW-1003">Cell membrane</keyword>
<dbReference type="InterPro" id="IPR036938">
    <property type="entry name" value="PAP2/HPO_sf"/>
</dbReference>
<feature type="transmembrane region" description="Helical" evidence="7">
    <location>
        <begin position="64"/>
        <end position="85"/>
    </location>
</feature>
<dbReference type="GO" id="GO:0005886">
    <property type="term" value="C:plasma membrane"/>
    <property type="evidence" value="ECO:0007669"/>
    <property type="project" value="UniProtKB-SubCell"/>
</dbReference>
<evidence type="ECO:0000256" key="7">
    <source>
        <dbReference type="SAM" id="Phobius"/>
    </source>
</evidence>
<feature type="transmembrane region" description="Helical" evidence="7">
    <location>
        <begin position="97"/>
        <end position="119"/>
    </location>
</feature>
<evidence type="ECO:0000259" key="8">
    <source>
        <dbReference type="SMART" id="SM00014"/>
    </source>
</evidence>
<sequence length="121" mass="13322">MTTTWAAIISLITSHIIVRLMKHYLPRFRPYLTVNESNVISNPLKDHSFPSGHTTAIFSLCTPFMFLFPSYAIFLLSIAIIVGISRISLGLHYPSDVLIGALLGFITGAICMITVRLLVGA</sequence>
<keyword evidence="4" id="KW-0378">Hydrolase</keyword>
<name>A0AB39BPT4_9BACI</name>
<feature type="domain" description="Phosphatidic acid phosphatase type 2/haloperoxidase" evidence="8">
    <location>
        <begin position="3"/>
        <end position="112"/>
    </location>
</feature>
<evidence type="ECO:0000256" key="6">
    <source>
        <dbReference type="ARBA" id="ARBA00023136"/>
    </source>
</evidence>
<keyword evidence="3 7" id="KW-0812">Transmembrane</keyword>
<dbReference type="AlphaFoldDB" id="A0AB39BPT4"/>
<evidence type="ECO:0000313" key="9">
    <source>
        <dbReference type="EMBL" id="XDI35980.1"/>
    </source>
</evidence>
<dbReference type="Gene3D" id="1.20.144.10">
    <property type="entry name" value="Phosphatidic acid phosphatase type 2/haloperoxidase"/>
    <property type="match status" value="1"/>
</dbReference>
<dbReference type="PANTHER" id="PTHR14969">
    <property type="entry name" value="SPHINGOSINE-1-PHOSPHATE PHOSPHOHYDROLASE"/>
    <property type="match status" value="1"/>
</dbReference>
<evidence type="ECO:0000256" key="1">
    <source>
        <dbReference type="ARBA" id="ARBA00004651"/>
    </source>
</evidence>
<evidence type="ECO:0000256" key="2">
    <source>
        <dbReference type="ARBA" id="ARBA00022475"/>
    </source>
</evidence>
<gene>
    <name evidence="9" type="ORF">AB3N04_14890</name>
</gene>
<dbReference type="Pfam" id="PF01569">
    <property type="entry name" value="PAP2"/>
    <property type="match status" value="1"/>
</dbReference>
<dbReference type="SUPFAM" id="SSF48317">
    <property type="entry name" value="Acid phosphatase/Vanadium-dependent haloperoxidase"/>
    <property type="match status" value="1"/>
</dbReference>
<dbReference type="InterPro" id="IPR000326">
    <property type="entry name" value="PAP2/HPO"/>
</dbReference>
<feature type="transmembrane region" description="Helical" evidence="7">
    <location>
        <begin position="6"/>
        <end position="25"/>
    </location>
</feature>